<dbReference type="InterPro" id="IPR050102">
    <property type="entry name" value="tRNA_sulfurtransferase_ThiI"/>
</dbReference>
<comment type="function">
    <text evidence="12 19">Catalyzes the ATP-dependent transfer of a sulfur to tRNA to produce 4-thiouridine in position 8 of tRNAs, which functions as a near-UV photosensor. Also catalyzes the transfer of sulfur to the sulfur carrier protein ThiS, forming ThiS-thiocarboxylate. This is a step in the synthesis of thiazole, in the thiamine biosynthesis pathway. The sulfur is donated as persulfide by IscS.</text>
</comment>
<dbReference type="PANTHER" id="PTHR43209">
    <property type="entry name" value="TRNA SULFURTRANSFERASE"/>
    <property type="match status" value="1"/>
</dbReference>
<evidence type="ECO:0000256" key="13">
    <source>
        <dbReference type="ARBA" id="ARBA00061472"/>
    </source>
</evidence>
<comment type="similarity">
    <text evidence="13 19">Belongs to the ThiI family.</text>
</comment>
<dbReference type="SUPFAM" id="SSF143437">
    <property type="entry name" value="THUMP domain-like"/>
    <property type="match status" value="1"/>
</dbReference>
<dbReference type="HAMAP" id="MF_00021">
    <property type="entry name" value="ThiI"/>
    <property type="match status" value="1"/>
</dbReference>
<accession>A0A1T4XQX6</accession>
<feature type="binding site" evidence="19">
    <location>
        <position position="297"/>
    </location>
    <ligand>
        <name>ATP</name>
        <dbReference type="ChEBI" id="CHEBI:30616"/>
    </ligand>
</feature>
<evidence type="ECO:0000256" key="8">
    <source>
        <dbReference type="ARBA" id="ARBA00022884"/>
    </source>
</evidence>
<reference evidence="22" key="1">
    <citation type="submission" date="2017-02" db="EMBL/GenBank/DDBJ databases">
        <authorList>
            <person name="Varghese N."/>
            <person name="Submissions S."/>
        </authorList>
    </citation>
    <scope>NUCLEOTIDE SEQUENCE [LARGE SCALE GENOMIC DNA]</scope>
    <source>
        <strain evidence="22">DSM 23966</strain>
    </source>
</reference>
<feature type="binding site" evidence="19">
    <location>
        <position position="288"/>
    </location>
    <ligand>
        <name>ATP</name>
        <dbReference type="ChEBI" id="CHEBI:30616"/>
    </ligand>
</feature>
<keyword evidence="6 19" id="KW-0547">Nucleotide-binding</keyword>
<evidence type="ECO:0000259" key="20">
    <source>
        <dbReference type="PROSITE" id="PS51165"/>
    </source>
</evidence>
<dbReference type="NCBIfam" id="TIGR00342">
    <property type="entry name" value="tRNA uracil 4-sulfurtransferase ThiI"/>
    <property type="match status" value="1"/>
</dbReference>
<dbReference type="FunFam" id="3.40.50.620:FF:000053">
    <property type="entry name" value="Probable tRNA sulfurtransferase"/>
    <property type="match status" value="1"/>
</dbReference>
<evidence type="ECO:0000256" key="10">
    <source>
        <dbReference type="ARBA" id="ARBA00050570"/>
    </source>
</evidence>
<dbReference type="InterPro" id="IPR004114">
    <property type="entry name" value="THUMP_dom"/>
</dbReference>
<keyword evidence="9 19" id="KW-0784">Thiamine biosynthesis</keyword>
<name>A0A1T4XQX6_9BACL</name>
<evidence type="ECO:0000256" key="11">
    <source>
        <dbReference type="ARBA" id="ARBA00052330"/>
    </source>
</evidence>
<dbReference type="InterPro" id="IPR049962">
    <property type="entry name" value="THUMP_ThiI"/>
</dbReference>
<evidence type="ECO:0000256" key="14">
    <source>
        <dbReference type="ARBA" id="ARBA00066827"/>
    </source>
</evidence>
<dbReference type="SMART" id="SM00981">
    <property type="entry name" value="THUMP"/>
    <property type="match status" value="1"/>
</dbReference>
<proteinExistence type="inferred from homology"/>
<gene>
    <name evidence="19" type="primary">thiI</name>
    <name evidence="21" type="ORF">SAMN04244570_1223</name>
</gene>
<dbReference type="Proteomes" id="UP000190042">
    <property type="component" value="Unassembled WGS sequence"/>
</dbReference>
<dbReference type="GO" id="GO:0009228">
    <property type="term" value="P:thiamine biosynthetic process"/>
    <property type="evidence" value="ECO:0007669"/>
    <property type="project" value="UniProtKB-KW"/>
</dbReference>
<keyword evidence="4 19" id="KW-0820">tRNA-binding</keyword>
<dbReference type="GO" id="GO:0052837">
    <property type="term" value="P:thiazole biosynthetic process"/>
    <property type="evidence" value="ECO:0007669"/>
    <property type="project" value="TreeGrafter"/>
</dbReference>
<dbReference type="CDD" id="cd11716">
    <property type="entry name" value="THUMP_ThiI"/>
    <property type="match status" value="1"/>
</dbReference>
<dbReference type="GO" id="GO:0140741">
    <property type="term" value="F:tRNA-uracil-4 sulfurtransferase activity"/>
    <property type="evidence" value="ECO:0007669"/>
    <property type="project" value="UniProtKB-EC"/>
</dbReference>
<dbReference type="EC" id="2.8.1.4" evidence="14 19"/>
<comment type="catalytic activity">
    <reaction evidence="10 19">
        <text>[ThiI sulfur-carrier protein]-S-sulfanyl-L-cysteine + a uridine in tRNA + 2 reduced [2Fe-2S]-[ferredoxin] + ATP + H(+) = [ThiI sulfur-carrier protein]-L-cysteine + a 4-thiouridine in tRNA + 2 oxidized [2Fe-2S]-[ferredoxin] + AMP + diphosphate</text>
        <dbReference type="Rhea" id="RHEA:24176"/>
        <dbReference type="Rhea" id="RHEA-COMP:10000"/>
        <dbReference type="Rhea" id="RHEA-COMP:10001"/>
        <dbReference type="Rhea" id="RHEA-COMP:13337"/>
        <dbReference type="Rhea" id="RHEA-COMP:13338"/>
        <dbReference type="Rhea" id="RHEA-COMP:13339"/>
        <dbReference type="Rhea" id="RHEA-COMP:13340"/>
        <dbReference type="ChEBI" id="CHEBI:15378"/>
        <dbReference type="ChEBI" id="CHEBI:29950"/>
        <dbReference type="ChEBI" id="CHEBI:30616"/>
        <dbReference type="ChEBI" id="CHEBI:33019"/>
        <dbReference type="ChEBI" id="CHEBI:33737"/>
        <dbReference type="ChEBI" id="CHEBI:33738"/>
        <dbReference type="ChEBI" id="CHEBI:61963"/>
        <dbReference type="ChEBI" id="CHEBI:65315"/>
        <dbReference type="ChEBI" id="CHEBI:136798"/>
        <dbReference type="ChEBI" id="CHEBI:456215"/>
        <dbReference type="EC" id="2.8.1.4"/>
    </reaction>
</comment>
<dbReference type="Gene3D" id="3.30.2130.30">
    <property type="match status" value="1"/>
</dbReference>
<evidence type="ECO:0000256" key="19">
    <source>
        <dbReference type="HAMAP-Rule" id="MF_00021"/>
    </source>
</evidence>
<evidence type="ECO:0000313" key="21">
    <source>
        <dbReference type="EMBL" id="SKA91956.1"/>
    </source>
</evidence>
<feature type="binding site" evidence="19">
    <location>
        <begin position="184"/>
        <end position="185"/>
    </location>
    <ligand>
        <name>ATP</name>
        <dbReference type="ChEBI" id="CHEBI:30616"/>
    </ligand>
</feature>
<feature type="domain" description="THUMP" evidence="20">
    <location>
        <begin position="61"/>
        <end position="166"/>
    </location>
</feature>
<evidence type="ECO:0000256" key="15">
    <source>
        <dbReference type="ARBA" id="ARBA00071867"/>
    </source>
</evidence>
<dbReference type="InterPro" id="IPR020536">
    <property type="entry name" value="ThiI_AANH"/>
</dbReference>
<dbReference type="GO" id="GO:0000049">
    <property type="term" value="F:tRNA binding"/>
    <property type="evidence" value="ECO:0007669"/>
    <property type="project" value="UniProtKB-UniRule"/>
</dbReference>
<dbReference type="PANTHER" id="PTHR43209:SF1">
    <property type="entry name" value="TRNA SULFURTRANSFERASE"/>
    <property type="match status" value="1"/>
</dbReference>
<evidence type="ECO:0000256" key="9">
    <source>
        <dbReference type="ARBA" id="ARBA00022977"/>
    </source>
</evidence>
<sequence length="400" mass="44871">MNWNTILIRYGEMSLKGKNKSKFVRKLKENIKAALQELTTLTMRAERDRMFLYTERPEELIRAIEILPTVFGIQSFSPIAICEPTLEAIKQTSLDVIGNTETEGKTFKVEVKRTDKTFPLVTGELQQELGGHVLRAFPELIVKMKKPEILLYVEIQRGAAYISSHIYKGAGGMPVGSNGHSLLLLSGGIDSPVAGYLMMKRGVSFDAIHFASPPFTSDLAKQKVEDIVRQLTKFGATIRLHVIPFTELQQAIVKQVPSNLSMTTTRRMMMQIADRVREEIHALGLITGESLGQVASQTLESLTAINEVTSTPVLRPLVAMDKLEIIQIAETIGTYPISIRPYEDCCTIFAPSSAKTKPQLEKVRYYESFENFEAMVEEAVNKRITIIPSEQNEEEFNDLL</sequence>
<dbReference type="PROSITE" id="PS51165">
    <property type="entry name" value="THUMP"/>
    <property type="match status" value="1"/>
</dbReference>
<evidence type="ECO:0000313" key="22">
    <source>
        <dbReference type="Proteomes" id="UP000190042"/>
    </source>
</evidence>
<evidence type="ECO:0000256" key="2">
    <source>
        <dbReference type="ARBA" id="ARBA00004948"/>
    </source>
</evidence>
<evidence type="ECO:0000256" key="1">
    <source>
        <dbReference type="ARBA" id="ARBA00004496"/>
    </source>
</evidence>
<organism evidence="21 22">
    <name type="scientific">Sporosarcina newyorkensis</name>
    <dbReference type="NCBI Taxonomy" id="759851"/>
    <lineage>
        <taxon>Bacteria</taxon>
        <taxon>Bacillati</taxon>
        <taxon>Bacillota</taxon>
        <taxon>Bacilli</taxon>
        <taxon>Bacillales</taxon>
        <taxon>Caryophanaceae</taxon>
        <taxon>Sporosarcina</taxon>
    </lineage>
</organism>
<evidence type="ECO:0000256" key="5">
    <source>
        <dbReference type="ARBA" id="ARBA00022679"/>
    </source>
</evidence>
<evidence type="ECO:0000256" key="12">
    <source>
        <dbReference type="ARBA" id="ARBA00058382"/>
    </source>
</evidence>
<keyword evidence="3 19" id="KW-0963">Cytoplasm</keyword>
<dbReference type="InterPro" id="IPR049961">
    <property type="entry name" value="ThiI_N"/>
</dbReference>
<dbReference type="GO" id="GO:0005829">
    <property type="term" value="C:cytosol"/>
    <property type="evidence" value="ECO:0007669"/>
    <property type="project" value="TreeGrafter"/>
</dbReference>
<dbReference type="RefSeq" id="WP_078816892.1">
    <property type="nucleotide sequence ID" value="NZ_FUYJ01000001.1"/>
</dbReference>
<evidence type="ECO:0000256" key="7">
    <source>
        <dbReference type="ARBA" id="ARBA00022840"/>
    </source>
</evidence>
<keyword evidence="8 19" id="KW-0694">RNA-binding</keyword>
<dbReference type="GO" id="GO:0005524">
    <property type="term" value="F:ATP binding"/>
    <property type="evidence" value="ECO:0007669"/>
    <property type="project" value="UniProtKB-UniRule"/>
</dbReference>
<dbReference type="InterPro" id="IPR054173">
    <property type="entry name" value="ThiI_fer"/>
</dbReference>
<dbReference type="InterPro" id="IPR014729">
    <property type="entry name" value="Rossmann-like_a/b/a_fold"/>
</dbReference>
<evidence type="ECO:0000256" key="17">
    <source>
        <dbReference type="ARBA" id="ARBA00077849"/>
    </source>
</evidence>
<dbReference type="Pfam" id="PF02568">
    <property type="entry name" value="ThiI"/>
    <property type="match status" value="1"/>
</dbReference>
<evidence type="ECO:0000256" key="4">
    <source>
        <dbReference type="ARBA" id="ARBA00022555"/>
    </source>
</evidence>
<dbReference type="UniPathway" id="UPA00060"/>
<protein>
    <recommendedName>
        <fullName evidence="15 19">Probable tRNA sulfurtransferase</fullName>
        <ecNumber evidence="14 19">2.8.1.4</ecNumber>
    </recommendedName>
    <alternativeName>
        <fullName evidence="16 19">Sulfur carrier protein ThiS sulfurtransferase</fullName>
    </alternativeName>
    <alternativeName>
        <fullName evidence="17 19">Thiamine biosynthesis protein ThiI</fullName>
    </alternativeName>
    <alternativeName>
        <fullName evidence="18 19">tRNA 4-thiouridine synthase</fullName>
    </alternativeName>
</protein>
<dbReference type="GO" id="GO:0009229">
    <property type="term" value="P:thiamine diphosphate biosynthetic process"/>
    <property type="evidence" value="ECO:0007669"/>
    <property type="project" value="UniProtKB-UniRule"/>
</dbReference>
<comment type="pathway">
    <text evidence="2 19">Cofactor biosynthesis; thiamine diphosphate biosynthesis.</text>
</comment>
<dbReference type="Pfam" id="PF22025">
    <property type="entry name" value="ThiI_fer"/>
    <property type="match status" value="1"/>
</dbReference>
<comment type="subcellular location">
    <subcellularLocation>
        <location evidence="1 19">Cytoplasm</location>
    </subcellularLocation>
</comment>
<dbReference type="InterPro" id="IPR003720">
    <property type="entry name" value="tRNA_STrfase"/>
</dbReference>
<comment type="catalytic activity">
    <reaction evidence="11 19">
        <text>[ThiS sulfur-carrier protein]-C-terminal Gly-Gly-AMP + S-sulfanyl-L-cysteinyl-[cysteine desulfurase] + AH2 = [ThiS sulfur-carrier protein]-C-terminal-Gly-aminoethanethioate + L-cysteinyl-[cysteine desulfurase] + A + AMP + 2 H(+)</text>
        <dbReference type="Rhea" id="RHEA:43340"/>
        <dbReference type="Rhea" id="RHEA-COMP:12157"/>
        <dbReference type="Rhea" id="RHEA-COMP:12158"/>
        <dbReference type="Rhea" id="RHEA-COMP:12910"/>
        <dbReference type="Rhea" id="RHEA-COMP:19908"/>
        <dbReference type="ChEBI" id="CHEBI:13193"/>
        <dbReference type="ChEBI" id="CHEBI:15378"/>
        <dbReference type="ChEBI" id="CHEBI:17499"/>
        <dbReference type="ChEBI" id="CHEBI:29950"/>
        <dbReference type="ChEBI" id="CHEBI:61963"/>
        <dbReference type="ChEBI" id="CHEBI:90618"/>
        <dbReference type="ChEBI" id="CHEBI:232372"/>
        <dbReference type="ChEBI" id="CHEBI:456215"/>
    </reaction>
</comment>
<evidence type="ECO:0000256" key="16">
    <source>
        <dbReference type="ARBA" id="ARBA00075337"/>
    </source>
</evidence>
<dbReference type="GO" id="GO:0004810">
    <property type="term" value="F:CCA tRNA nucleotidyltransferase activity"/>
    <property type="evidence" value="ECO:0007669"/>
    <property type="project" value="InterPro"/>
</dbReference>
<dbReference type="CDD" id="cd01712">
    <property type="entry name" value="PPase_ThiI"/>
    <property type="match status" value="1"/>
</dbReference>
<keyword evidence="7 19" id="KW-0067">ATP-binding</keyword>
<keyword evidence="22" id="KW-1185">Reference proteome</keyword>
<dbReference type="Gene3D" id="3.40.50.620">
    <property type="entry name" value="HUPs"/>
    <property type="match status" value="1"/>
</dbReference>
<feature type="binding site" evidence="19">
    <location>
        <position position="266"/>
    </location>
    <ligand>
        <name>ATP</name>
        <dbReference type="ChEBI" id="CHEBI:30616"/>
    </ligand>
</feature>
<feature type="binding site" evidence="19">
    <location>
        <begin position="209"/>
        <end position="210"/>
    </location>
    <ligand>
        <name>ATP</name>
        <dbReference type="ChEBI" id="CHEBI:30616"/>
    </ligand>
</feature>
<dbReference type="EMBL" id="FUYJ01000001">
    <property type="protein sequence ID" value="SKA91956.1"/>
    <property type="molecule type" value="Genomic_DNA"/>
</dbReference>
<evidence type="ECO:0000256" key="6">
    <source>
        <dbReference type="ARBA" id="ARBA00022741"/>
    </source>
</evidence>
<dbReference type="Pfam" id="PF02926">
    <property type="entry name" value="THUMP"/>
    <property type="match status" value="1"/>
</dbReference>
<dbReference type="GO" id="GO:0002937">
    <property type="term" value="P:tRNA 4-thiouridine biosynthesis"/>
    <property type="evidence" value="ECO:0007669"/>
    <property type="project" value="TreeGrafter"/>
</dbReference>
<dbReference type="SUPFAM" id="SSF52402">
    <property type="entry name" value="Adenine nucleotide alpha hydrolases-like"/>
    <property type="match status" value="1"/>
</dbReference>
<dbReference type="AlphaFoldDB" id="A0A1T4XQX6"/>
<evidence type="ECO:0000256" key="3">
    <source>
        <dbReference type="ARBA" id="ARBA00022490"/>
    </source>
</evidence>
<evidence type="ECO:0000256" key="18">
    <source>
        <dbReference type="ARBA" id="ARBA00080570"/>
    </source>
</evidence>
<keyword evidence="5 19" id="KW-0808">Transferase</keyword>